<name>A0A1D8TLP4_9CYAN</name>
<dbReference type="GO" id="GO:0016740">
    <property type="term" value="F:transferase activity"/>
    <property type="evidence" value="ECO:0007669"/>
    <property type="project" value="UniProtKB-KW"/>
</dbReference>
<evidence type="ECO:0000313" key="3">
    <source>
        <dbReference type="Proteomes" id="UP000177870"/>
    </source>
</evidence>
<feature type="domain" description="DUF5615" evidence="1">
    <location>
        <begin position="26"/>
        <end position="67"/>
    </location>
</feature>
<dbReference type="Proteomes" id="UP000177870">
    <property type="component" value="Chromosome"/>
</dbReference>
<dbReference type="OrthoDB" id="426381at2"/>
<dbReference type="AlphaFoldDB" id="A0A1D8TLP4"/>
<dbReference type="KEGG" id="mpro:BJP34_03090"/>
<dbReference type="InterPro" id="IPR041049">
    <property type="entry name" value="DUF5615"/>
</dbReference>
<dbReference type="EMBL" id="CP017599">
    <property type="protein sequence ID" value="AOW98567.1"/>
    <property type="molecule type" value="Genomic_DNA"/>
</dbReference>
<accession>A0A1D8TLP4</accession>
<dbReference type="Pfam" id="PF18480">
    <property type="entry name" value="DUF5615"/>
    <property type="match status" value="1"/>
</dbReference>
<keyword evidence="2" id="KW-0808">Transferase</keyword>
<organism evidence="2 3">
    <name type="scientific">Moorena producens PAL-8-15-08-1</name>
    <dbReference type="NCBI Taxonomy" id="1458985"/>
    <lineage>
        <taxon>Bacteria</taxon>
        <taxon>Bacillati</taxon>
        <taxon>Cyanobacteriota</taxon>
        <taxon>Cyanophyceae</taxon>
        <taxon>Coleofasciculales</taxon>
        <taxon>Coleofasciculaceae</taxon>
        <taxon>Moorena</taxon>
    </lineage>
</organism>
<evidence type="ECO:0000259" key="1">
    <source>
        <dbReference type="Pfam" id="PF18480"/>
    </source>
</evidence>
<gene>
    <name evidence="2" type="ORF">BJP34_03090</name>
</gene>
<dbReference type="RefSeq" id="WP_070391074.1">
    <property type="nucleotide sequence ID" value="NZ_CP017599.1"/>
</dbReference>
<reference evidence="3" key="1">
    <citation type="submission" date="2016-10" db="EMBL/GenBank/DDBJ databases">
        <title>Comparative genomics uncovers the prolific and rare metabolic potential of the cyanobacterial genus Moorea.</title>
        <authorList>
            <person name="Leao T."/>
            <person name="Castelao G."/>
            <person name="Korobeynikov A."/>
            <person name="Monroe E.A."/>
            <person name="Podell S."/>
            <person name="Glukhov E."/>
            <person name="Allen E."/>
            <person name="Gerwick W.H."/>
            <person name="Gerwick L."/>
        </authorList>
    </citation>
    <scope>NUCLEOTIDE SEQUENCE [LARGE SCALE GENOMIC DNA]</scope>
    <source>
        <strain evidence="3">PAL-8-15-08-1</strain>
    </source>
</reference>
<proteinExistence type="predicted"/>
<sequence length="130" mass="14871">MNFLIDYNLTGDAVLFWGTLSAEGWLELLPIRFFTFQDADLPMDSSDRAVWHFAQSNQMILITANRNMKGEDSLEQTIREDNTPTSLPILTIGNPDRLDESSYRQKCATRLIEIVLDLENYLGVGRIFIP</sequence>
<evidence type="ECO:0000313" key="2">
    <source>
        <dbReference type="EMBL" id="AOW98567.1"/>
    </source>
</evidence>
<protein>
    <submittedName>
        <fullName evidence="2">ACP S-malonyltransferase</fullName>
    </submittedName>
</protein>